<accession>R4Z592</accession>
<feature type="domain" description="Beta-lactamase-related" evidence="1">
    <location>
        <begin position="47"/>
        <end position="350"/>
    </location>
</feature>
<dbReference type="Pfam" id="PF00144">
    <property type="entry name" value="Beta-lactamase"/>
    <property type="match status" value="1"/>
</dbReference>
<dbReference type="HOGENOM" id="CLU_030169_5_0_11"/>
<proteinExistence type="predicted"/>
<evidence type="ECO:0000259" key="1">
    <source>
        <dbReference type="Pfam" id="PF00144"/>
    </source>
</evidence>
<dbReference type="SUPFAM" id="SSF56601">
    <property type="entry name" value="beta-lactamase/transpeptidase-like"/>
    <property type="match status" value="1"/>
</dbReference>
<gene>
    <name evidence="2" type="ORF">BN381_40095</name>
</gene>
<evidence type="ECO:0000313" key="3">
    <source>
        <dbReference type="Proteomes" id="UP000018291"/>
    </source>
</evidence>
<protein>
    <submittedName>
        <fullName evidence="2">Putative Beta-lactamase</fullName>
    </submittedName>
</protein>
<dbReference type="eggNOG" id="COG1680">
    <property type="taxonomic scope" value="Bacteria"/>
</dbReference>
<dbReference type="PANTHER" id="PTHR43283:SF7">
    <property type="entry name" value="BETA-LACTAMASE-RELATED DOMAIN-CONTAINING PROTEIN"/>
    <property type="match status" value="1"/>
</dbReference>
<organism evidence="2 3">
    <name type="scientific">Candidatus Neomicrothrix parvicella RN1</name>
    <dbReference type="NCBI Taxonomy" id="1229780"/>
    <lineage>
        <taxon>Bacteria</taxon>
        <taxon>Bacillati</taxon>
        <taxon>Actinomycetota</taxon>
        <taxon>Acidimicrobiia</taxon>
        <taxon>Acidimicrobiales</taxon>
        <taxon>Microthrixaceae</taxon>
        <taxon>Candidatus Neomicrothrix</taxon>
    </lineage>
</organism>
<dbReference type="PANTHER" id="PTHR43283">
    <property type="entry name" value="BETA-LACTAMASE-RELATED"/>
    <property type="match status" value="1"/>
</dbReference>
<dbReference type="EMBL" id="CANL01000034">
    <property type="protein sequence ID" value="CCM64481.1"/>
    <property type="molecule type" value="Genomic_DNA"/>
</dbReference>
<dbReference type="Proteomes" id="UP000018291">
    <property type="component" value="Unassembled WGS sequence"/>
</dbReference>
<sequence>MPSTDPFVEASLPPLPPQAEDVAWPTAHWPAGELQAVDLQSVHDLVDRAFTDQPRDDLALTLAVVIIQGGRLVLERYGPETDADTPLVSWSMAKSITHAAMGPLVGDGRVDPDGAATVAEWADPADPRSAISTADLLAMRSGLHWVEDYVDPDASTCLAMLFGAERADMAHFAASLPLEDPVGSNFVYSSGTTNILSRMIGDAVGGNEAAMRRHLHEVVFGPLGMASAEPRFDKAGTFVGSSYVWATARDFARFGHWYLRDGVWDGQRLLPEGWVDRARRLQSVDPDDDAVGYGEQWWVKVGSELGVFWASGYEGQSITVIPGADTVIVRLGKTPIEHAPALQAWRWDLLKALTGTG</sequence>
<dbReference type="AlphaFoldDB" id="R4Z592"/>
<dbReference type="InterPro" id="IPR050789">
    <property type="entry name" value="Diverse_Enzym_Activities"/>
</dbReference>
<reference evidence="2 3" key="1">
    <citation type="journal article" date="2013" name="ISME J.">
        <title>Metabolic model for the filamentous 'Candidatus Microthrix parvicella' based on genomic and metagenomic analyses.</title>
        <authorList>
            <person name="Jon McIlroy S."/>
            <person name="Kristiansen R."/>
            <person name="Albertsen M."/>
            <person name="Michael Karst S."/>
            <person name="Rossetti S."/>
            <person name="Lund Nielsen J."/>
            <person name="Tandoi V."/>
            <person name="James Seviour R."/>
            <person name="Nielsen P.H."/>
        </authorList>
    </citation>
    <scope>NUCLEOTIDE SEQUENCE [LARGE SCALE GENOMIC DNA]</scope>
    <source>
        <strain evidence="2 3">RN1</strain>
    </source>
</reference>
<dbReference type="Gene3D" id="3.40.710.10">
    <property type="entry name" value="DD-peptidase/beta-lactamase superfamily"/>
    <property type="match status" value="1"/>
</dbReference>
<comment type="caution">
    <text evidence="2">The sequence shown here is derived from an EMBL/GenBank/DDBJ whole genome shotgun (WGS) entry which is preliminary data.</text>
</comment>
<keyword evidence="3" id="KW-1185">Reference proteome</keyword>
<dbReference type="InterPro" id="IPR001466">
    <property type="entry name" value="Beta-lactam-related"/>
</dbReference>
<dbReference type="STRING" id="1229780.BN381_40095"/>
<dbReference type="InterPro" id="IPR012338">
    <property type="entry name" value="Beta-lactam/transpept-like"/>
</dbReference>
<dbReference type="RefSeq" id="WP_012228609.1">
    <property type="nucleotide sequence ID" value="NZ_HG422565.1"/>
</dbReference>
<name>R4Z592_9ACTN</name>
<evidence type="ECO:0000313" key="2">
    <source>
        <dbReference type="EMBL" id="CCM64481.1"/>
    </source>
</evidence>